<name>A0AC34FMI9_9BILA</name>
<dbReference type="WBParaSite" id="ES5_v2.g18251.t1">
    <property type="protein sequence ID" value="ES5_v2.g18251.t1"/>
    <property type="gene ID" value="ES5_v2.g18251"/>
</dbReference>
<proteinExistence type="predicted"/>
<evidence type="ECO:0000313" key="2">
    <source>
        <dbReference type="WBParaSite" id="ES5_v2.g18251.t1"/>
    </source>
</evidence>
<evidence type="ECO:0000313" key="1">
    <source>
        <dbReference type="Proteomes" id="UP000887579"/>
    </source>
</evidence>
<reference evidence="2" key="1">
    <citation type="submission" date="2022-11" db="UniProtKB">
        <authorList>
            <consortium name="WormBaseParasite"/>
        </authorList>
    </citation>
    <scope>IDENTIFICATION</scope>
</reference>
<accession>A0AC34FMI9</accession>
<sequence>MATKEYCLSSKENHDIIVGDTLNNQFNNFNLNQKNYCLSVGDKVFPKGTASTVDRKNLNYANTNSSFRNKNDKKKLASEYLSINDFSENEKLKSKKNSATNSSTLSLHIAAYENSFEALNEFCEGSKMGGVKSDLIKKWALLNCKFSGSTSVIQNSFDFPRQQEDQNSEPEVAQFKASQKLLNPNLSENRYDSRGPPGGGDRSRESGGGGGEVENKRMIFISGLPQTVNETFINDVFGGQGQIDAYDSGKAMIKIYSDRGIPKGECTITFRTEDSASAAIQSYNGQNFPGTQNIMDISYAKFPSNGSRGGDRGGSRGGGGGYGDRRGGSRGGGGGYGSDRDRGDRDRSSSYGDRRGGGGGGYGGDRDRDGGRGGYGDRRGGGFGDRGGDRRGGFGGDRGGSRGGYGSDRGGRDGGFDRRVGGGRGGFGGDRGRGGYGGDRRDGGGFGSRDGGRGGGGFGGRDGGRGGRDGGGRGGGFGGGGRGGGGRGGSEARPNDWTCSCGNVNFAFRQQCNSCQAPRADGGGAPHSGGGAMRGPPRNGGDRGGDRHRPY</sequence>
<organism evidence="1 2">
    <name type="scientific">Panagrolaimus sp. ES5</name>
    <dbReference type="NCBI Taxonomy" id="591445"/>
    <lineage>
        <taxon>Eukaryota</taxon>
        <taxon>Metazoa</taxon>
        <taxon>Ecdysozoa</taxon>
        <taxon>Nematoda</taxon>
        <taxon>Chromadorea</taxon>
        <taxon>Rhabditida</taxon>
        <taxon>Tylenchina</taxon>
        <taxon>Panagrolaimomorpha</taxon>
        <taxon>Panagrolaimoidea</taxon>
        <taxon>Panagrolaimidae</taxon>
        <taxon>Panagrolaimus</taxon>
    </lineage>
</organism>
<protein>
    <submittedName>
        <fullName evidence="2">RNA-binding protein</fullName>
    </submittedName>
</protein>
<dbReference type="Proteomes" id="UP000887579">
    <property type="component" value="Unplaced"/>
</dbReference>